<evidence type="ECO:0000313" key="2">
    <source>
        <dbReference type="Proteomes" id="UP000245207"/>
    </source>
</evidence>
<organism evidence="1 2">
    <name type="scientific">Artemisia annua</name>
    <name type="common">Sweet wormwood</name>
    <dbReference type="NCBI Taxonomy" id="35608"/>
    <lineage>
        <taxon>Eukaryota</taxon>
        <taxon>Viridiplantae</taxon>
        <taxon>Streptophyta</taxon>
        <taxon>Embryophyta</taxon>
        <taxon>Tracheophyta</taxon>
        <taxon>Spermatophyta</taxon>
        <taxon>Magnoliopsida</taxon>
        <taxon>eudicotyledons</taxon>
        <taxon>Gunneridae</taxon>
        <taxon>Pentapetalae</taxon>
        <taxon>asterids</taxon>
        <taxon>campanulids</taxon>
        <taxon>Asterales</taxon>
        <taxon>Asteraceae</taxon>
        <taxon>Asteroideae</taxon>
        <taxon>Anthemideae</taxon>
        <taxon>Artemisiinae</taxon>
        <taxon>Artemisia</taxon>
    </lineage>
</organism>
<sequence>MKPHPGWGSLGNPTVKFRFPTAENLVPICLDIDIEGQRYRDTSLFSKDYAIDFDDDSHPVKPFHCRNESRLYRQTKHINRKRVRNINTFNLTCTKSLWNEFHNDADFYCPQILMAESDVSGWGEYSYRDDRDLPPSVPPELIISGKFLTLQDQDCDISEEVSLGMESAGGSHVGDSVGGEDIYDQRLFNHEKGIKSNFTTVISTMYMIKDSVLKK</sequence>
<proteinExistence type="predicted"/>
<name>A0A2U1P0E1_ARTAN</name>
<protein>
    <submittedName>
        <fullName evidence="1">SNF5/SMARCB1/INI1-like protein</fullName>
    </submittedName>
</protein>
<dbReference type="EMBL" id="PKPP01001886">
    <property type="protein sequence ID" value="PWA79216.1"/>
    <property type="molecule type" value="Genomic_DNA"/>
</dbReference>
<dbReference type="AlphaFoldDB" id="A0A2U1P0E1"/>
<accession>A0A2U1P0E1</accession>
<reference evidence="1 2" key="1">
    <citation type="journal article" date="2018" name="Mol. Plant">
        <title>The genome of Artemisia annua provides insight into the evolution of Asteraceae family and artemisinin biosynthesis.</title>
        <authorList>
            <person name="Shen Q."/>
            <person name="Zhang L."/>
            <person name="Liao Z."/>
            <person name="Wang S."/>
            <person name="Yan T."/>
            <person name="Shi P."/>
            <person name="Liu M."/>
            <person name="Fu X."/>
            <person name="Pan Q."/>
            <person name="Wang Y."/>
            <person name="Lv Z."/>
            <person name="Lu X."/>
            <person name="Zhang F."/>
            <person name="Jiang W."/>
            <person name="Ma Y."/>
            <person name="Chen M."/>
            <person name="Hao X."/>
            <person name="Li L."/>
            <person name="Tang Y."/>
            <person name="Lv G."/>
            <person name="Zhou Y."/>
            <person name="Sun X."/>
            <person name="Brodelius P.E."/>
            <person name="Rose J.K.C."/>
            <person name="Tang K."/>
        </authorList>
    </citation>
    <scope>NUCLEOTIDE SEQUENCE [LARGE SCALE GENOMIC DNA]</scope>
    <source>
        <strain evidence="2">cv. Huhao1</strain>
        <tissue evidence="1">Leaf</tissue>
    </source>
</reference>
<gene>
    <name evidence="1" type="ORF">CTI12_AA208260</name>
</gene>
<comment type="caution">
    <text evidence="1">The sequence shown here is derived from an EMBL/GenBank/DDBJ whole genome shotgun (WGS) entry which is preliminary data.</text>
</comment>
<dbReference type="STRING" id="35608.A0A2U1P0E1"/>
<evidence type="ECO:0000313" key="1">
    <source>
        <dbReference type="EMBL" id="PWA79216.1"/>
    </source>
</evidence>
<keyword evidence="2" id="KW-1185">Reference proteome</keyword>
<dbReference type="Proteomes" id="UP000245207">
    <property type="component" value="Unassembled WGS sequence"/>
</dbReference>